<dbReference type="Gene3D" id="1.10.720.30">
    <property type="entry name" value="SAP domain"/>
    <property type="match status" value="1"/>
</dbReference>
<organism evidence="2 3">
    <name type="scientific">Shewanella holmiensis</name>
    <dbReference type="NCBI Taxonomy" id="2952222"/>
    <lineage>
        <taxon>Bacteria</taxon>
        <taxon>Pseudomonadati</taxon>
        <taxon>Pseudomonadota</taxon>
        <taxon>Gammaproteobacteria</taxon>
        <taxon>Alteromonadales</taxon>
        <taxon>Shewanellaceae</taxon>
        <taxon>Shewanella</taxon>
    </lineage>
</organism>
<protein>
    <submittedName>
        <fullName evidence="2">VF530 family protein</fullName>
    </submittedName>
</protein>
<dbReference type="InterPro" id="IPR036361">
    <property type="entry name" value="SAP_dom_sf"/>
</dbReference>
<keyword evidence="3" id="KW-1185">Reference proteome</keyword>
<gene>
    <name evidence="2" type="ORF">NE535_01250</name>
</gene>
<reference evidence="2" key="1">
    <citation type="journal article" date="2023" name="Int. J. Syst. Evol. Microbiol.">
        <title>&lt;i&gt;Shewanella septentrionalis&lt;/i&gt; sp. nov. and &lt;i&gt;Shewanella holmiensis&lt;/i&gt; sp. nov., isolated from Baltic Sea water and sediments.</title>
        <authorList>
            <person name="Martin-Rodriguez A.J."/>
            <person name="Thorell K."/>
            <person name="Joffre E."/>
            <person name="Jensie-Markopoulos S."/>
            <person name="Moore E.R.B."/>
            <person name="Sjoling A."/>
        </authorList>
    </citation>
    <scope>NUCLEOTIDE SEQUENCE</scope>
    <source>
        <strain evidence="2">SP1S2-7</strain>
    </source>
</reference>
<dbReference type="Proteomes" id="UP001155546">
    <property type="component" value="Unassembled WGS sequence"/>
</dbReference>
<comment type="caution">
    <text evidence="2">The sequence shown here is derived from an EMBL/GenBank/DDBJ whole genome shotgun (WGS) entry which is preliminary data.</text>
</comment>
<evidence type="ECO:0000313" key="2">
    <source>
        <dbReference type="EMBL" id="MCT7940430.1"/>
    </source>
</evidence>
<feature type="region of interest" description="Disordered" evidence="1">
    <location>
        <begin position="72"/>
        <end position="125"/>
    </location>
</feature>
<dbReference type="EMBL" id="JAMTCD010000001">
    <property type="protein sequence ID" value="MCT7940430.1"/>
    <property type="molecule type" value="Genomic_DNA"/>
</dbReference>
<dbReference type="AlphaFoldDB" id="A0A9X3ATE8"/>
<dbReference type="RefSeq" id="WP_261296874.1">
    <property type="nucleotide sequence ID" value="NZ_JAMTCD010000001.1"/>
</dbReference>
<feature type="compositionally biased region" description="Polar residues" evidence="1">
    <location>
        <begin position="88"/>
        <end position="125"/>
    </location>
</feature>
<dbReference type="InterPro" id="IPR018668">
    <property type="entry name" value="DNA-binding_VF530-like"/>
</dbReference>
<proteinExistence type="predicted"/>
<dbReference type="GO" id="GO:0003677">
    <property type="term" value="F:DNA binding"/>
    <property type="evidence" value="ECO:0007669"/>
    <property type="project" value="InterPro"/>
</dbReference>
<evidence type="ECO:0000256" key="1">
    <source>
        <dbReference type="SAM" id="MobiDB-lite"/>
    </source>
</evidence>
<accession>A0A9X3ATE8</accession>
<evidence type="ECO:0000313" key="3">
    <source>
        <dbReference type="Proteomes" id="UP001155546"/>
    </source>
</evidence>
<dbReference type="Pfam" id="PF09905">
    <property type="entry name" value="VF530"/>
    <property type="match status" value="1"/>
</dbReference>
<sequence length="125" mass="14385">MTQQNNPLHGIKLETIITYLVDKYGWEDLALRINIRCFKDNPSIKSSLTFLRKTQWARDKVEYLYLKSNKLPLPIRPDRDEQAKKSRTQSSTATKKRPLTTSMKAIDANTSSDTSPINSQIWGKS</sequence>
<name>A0A9X3ATE8_9GAMM</name>